<feature type="chain" id="PRO_5046849473" evidence="1">
    <location>
        <begin position="39"/>
        <end position="166"/>
    </location>
</feature>
<gene>
    <name evidence="2" type="ORF">GCM10010140_77850</name>
</gene>
<sequence>MSRSLISRIGPSKSIAALASASALATAGILTFVAPTNADVAAPSTSTIQCSNATLKGHYIFGANGTSVPPSGESIPISTGGLDYFDGKGGGTGIATFVVKDALVNDHTPITLSYNIKSDCSGKASFHLGDSSANFNVYADPSGASFVLVATDPGNVLAGTETRVSR</sequence>
<dbReference type="Proteomes" id="UP000611554">
    <property type="component" value="Unassembled WGS sequence"/>
</dbReference>
<keyword evidence="3" id="KW-1185">Reference proteome</keyword>
<accession>A0ABQ2RKV9</accession>
<protein>
    <submittedName>
        <fullName evidence="2">Uncharacterized protein</fullName>
    </submittedName>
</protein>
<dbReference type="EMBL" id="BMQJ01000058">
    <property type="protein sequence ID" value="GGQ36541.1"/>
    <property type="molecule type" value="Genomic_DNA"/>
</dbReference>
<evidence type="ECO:0000313" key="3">
    <source>
        <dbReference type="Proteomes" id="UP000611554"/>
    </source>
</evidence>
<comment type="caution">
    <text evidence="2">The sequence shown here is derived from an EMBL/GenBank/DDBJ whole genome shotgun (WGS) entry which is preliminary data.</text>
</comment>
<dbReference type="RefSeq" id="WP_189251418.1">
    <property type="nucleotide sequence ID" value="NZ_BMQJ01000058.1"/>
</dbReference>
<feature type="signal peptide" evidence="1">
    <location>
        <begin position="1"/>
        <end position="38"/>
    </location>
</feature>
<evidence type="ECO:0000313" key="2">
    <source>
        <dbReference type="EMBL" id="GGQ36541.1"/>
    </source>
</evidence>
<proteinExistence type="predicted"/>
<reference evidence="3" key="1">
    <citation type="journal article" date="2019" name="Int. J. Syst. Evol. Microbiol.">
        <title>The Global Catalogue of Microorganisms (GCM) 10K type strain sequencing project: providing services to taxonomists for standard genome sequencing and annotation.</title>
        <authorList>
            <consortium name="The Broad Institute Genomics Platform"/>
            <consortium name="The Broad Institute Genome Sequencing Center for Infectious Disease"/>
            <person name="Wu L."/>
            <person name="Ma J."/>
        </authorList>
    </citation>
    <scope>NUCLEOTIDE SEQUENCE [LARGE SCALE GENOMIC DNA]</scope>
    <source>
        <strain evidence="3">JCM 3115</strain>
    </source>
</reference>
<name>A0ABQ2RKV9_9ACTN</name>
<organism evidence="2 3">
    <name type="scientific">Streptosporangium pseudovulgare</name>
    <dbReference type="NCBI Taxonomy" id="35765"/>
    <lineage>
        <taxon>Bacteria</taxon>
        <taxon>Bacillati</taxon>
        <taxon>Actinomycetota</taxon>
        <taxon>Actinomycetes</taxon>
        <taxon>Streptosporangiales</taxon>
        <taxon>Streptosporangiaceae</taxon>
        <taxon>Streptosporangium</taxon>
    </lineage>
</organism>
<evidence type="ECO:0000256" key="1">
    <source>
        <dbReference type="SAM" id="SignalP"/>
    </source>
</evidence>
<keyword evidence="1" id="KW-0732">Signal</keyword>